<sequence>MVRIRETLPAVSDPAKGYSVPHENDYSGMAALSICESLLLAMNDRGILEGTEIVGVLRDAAATHETAAGDGGEREAHLAVAALINRIISGGNSVRRK</sequence>
<evidence type="ECO:0000313" key="2">
    <source>
        <dbReference type="Proteomes" id="UP000198885"/>
    </source>
</evidence>
<dbReference type="Proteomes" id="UP000198885">
    <property type="component" value="Unassembled WGS sequence"/>
</dbReference>
<protein>
    <submittedName>
        <fullName evidence="1">Uncharacterized protein</fullName>
    </submittedName>
</protein>
<accession>A0A1H9SRM6</accession>
<dbReference type="AlphaFoldDB" id="A0A1H9SRM6"/>
<proteinExistence type="predicted"/>
<reference evidence="1 2" key="1">
    <citation type="submission" date="2016-10" db="EMBL/GenBank/DDBJ databases">
        <authorList>
            <person name="de Groot N.N."/>
        </authorList>
    </citation>
    <scope>NUCLEOTIDE SEQUENCE [LARGE SCALE GENOMIC DNA]</scope>
    <source>
        <strain evidence="1 2">DSM 23042</strain>
    </source>
</reference>
<gene>
    <name evidence="1" type="ORF">SAMN04490244_103355</name>
</gene>
<name>A0A1H9SRM6_9RHOB</name>
<evidence type="ECO:0000313" key="1">
    <source>
        <dbReference type="EMBL" id="SER87534.1"/>
    </source>
</evidence>
<dbReference type="STRING" id="641238.SAMN04490244_103355"/>
<organism evidence="1 2">
    <name type="scientific">Tranquillimonas rosea</name>
    <dbReference type="NCBI Taxonomy" id="641238"/>
    <lineage>
        <taxon>Bacteria</taxon>
        <taxon>Pseudomonadati</taxon>
        <taxon>Pseudomonadota</taxon>
        <taxon>Alphaproteobacteria</taxon>
        <taxon>Rhodobacterales</taxon>
        <taxon>Roseobacteraceae</taxon>
        <taxon>Tranquillimonas</taxon>
    </lineage>
</organism>
<dbReference type="EMBL" id="FOGU01000003">
    <property type="protein sequence ID" value="SER87534.1"/>
    <property type="molecule type" value="Genomic_DNA"/>
</dbReference>
<keyword evidence="2" id="KW-1185">Reference proteome</keyword>